<organism evidence="1 2">
    <name type="scientific">Aspergillus cavernicola</name>
    <dbReference type="NCBI Taxonomy" id="176166"/>
    <lineage>
        <taxon>Eukaryota</taxon>
        <taxon>Fungi</taxon>
        <taxon>Dikarya</taxon>
        <taxon>Ascomycota</taxon>
        <taxon>Pezizomycotina</taxon>
        <taxon>Eurotiomycetes</taxon>
        <taxon>Eurotiomycetidae</taxon>
        <taxon>Eurotiales</taxon>
        <taxon>Aspergillaceae</taxon>
        <taxon>Aspergillus</taxon>
        <taxon>Aspergillus subgen. Nidulantes</taxon>
    </lineage>
</organism>
<keyword evidence="2" id="KW-1185">Reference proteome</keyword>
<proteinExistence type="predicted"/>
<dbReference type="EMBL" id="JBFXLS010000112">
    <property type="protein sequence ID" value="KAL2815451.1"/>
    <property type="molecule type" value="Genomic_DNA"/>
</dbReference>
<gene>
    <name evidence="1" type="ORF">BDW59DRAFT_16114</name>
</gene>
<evidence type="ECO:0000313" key="1">
    <source>
        <dbReference type="EMBL" id="KAL2815451.1"/>
    </source>
</evidence>
<evidence type="ECO:0000313" key="2">
    <source>
        <dbReference type="Proteomes" id="UP001610335"/>
    </source>
</evidence>
<dbReference type="Proteomes" id="UP001610335">
    <property type="component" value="Unassembled WGS sequence"/>
</dbReference>
<sequence>MHRHDMYIDINLHSDEAICSVRIRPTLPLSCALLKKLECVCVAASLRAIDHAAQDKMICSRWCKSEILVLQPVSSRHRRVIHTYRVVAAAELALNLMLEIFLEEIQAPMLKTHAEGPGNICLRRWCDSELSEAQLRRLGRQAVSDLPTLIIRQ</sequence>
<comment type="caution">
    <text evidence="1">The sequence shown here is derived from an EMBL/GenBank/DDBJ whole genome shotgun (WGS) entry which is preliminary data.</text>
</comment>
<protein>
    <submittedName>
        <fullName evidence="1">Uncharacterized protein</fullName>
    </submittedName>
</protein>
<name>A0ABR4HIY5_9EURO</name>
<accession>A0ABR4HIY5</accession>
<reference evidence="1 2" key="1">
    <citation type="submission" date="2024-07" db="EMBL/GenBank/DDBJ databases">
        <title>Section-level genome sequencing and comparative genomics of Aspergillus sections Usti and Cavernicolus.</title>
        <authorList>
            <consortium name="Lawrence Berkeley National Laboratory"/>
            <person name="Nybo J.L."/>
            <person name="Vesth T.C."/>
            <person name="Theobald S."/>
            <person name="Frisvad J.C."/>
            <person name="Larsen T.O."/>
            <person name="Kjaerboelling I."/>
            <person name="Rothschild-Mancinelli K."/>
            <person name="Lyhne E.K."/>
            <person name="Kogle M.E."/>
            <person name="Barry K."/>
            <person name="Clum A."/>
            <person name="Na H."/>
            <person name="Ledsgaard L."/>
            <person name="Lin J."/>
            <person name="Lipzen A."/>
            <person name="Kuo A."/>
            <person name="Riley R."/>
            <person name="Mondo S."/>
            <person name="LaButti K."/>
            <person name="Haridas S."/>
            <person name="Pangalinan J."/>
            <person name="Salamov A.A."/>
            <person name="Simmons B.A."/>
            <person name="Magnuson J.K."/>
            <person name="Chen J."/>
            <person name="Drula E."/>
            <person name="Henrissat B."/>
            <person name="Wiebenga A."/>
            <person name="Lubbers R.J."/>
            <person name="Gomes A.C."/>
            <person name="Makela M.R."/>
            <person name="Stajich J."/>
            <person name="Grigoriev I.V."/>
            <person name="Mortensen U.H."/>
            <person name="De vries R.P."/>
            <person name="Baker S.E."/>
            <person name="Andersen M.R."/>
        </authorList>
    </citation>
    <scope>NUCLEOTIDE SEQUENCE [LARGE SCALE GENOMIC DNA]</scope>
    <source>
        <strain evidence="1 2">CBS 600.67</strain>
    </source>
</reference>